<name>D7DA36_STAHD</name>
<proteinExistence type="predicted"/>
<protein>
    <submittedName>
        <fullName evidence="3">Aldo/keto reductase</fullName>
    </submittedName>
</protein>
<evidence type="ECO:0000256" key="1">
    <source>
        <dbReference type="ARBA" id="ARBA00023002"/>
    </source>
</evidence>
<dbReference type="GO" id="GO:0016491">
    <property type="term" value="F:oxidoreductase activity"/>
    <property type="evidence" value="ECO:0007669"/>
    <property type="project" value="UniProtKB-KW"/>
</dbReference>
<dbReference type="InterPro" id="IPR023210">
    <property type="entry name" value="NADP_OxRdtase_dom"/>
</dbReference>
<sequence length="319" mass="36943">MEYVEIRNTGIKISRIGLGTWQFSEAWGVTNYEDAKKIVGKALEMGINFFDTAMVYGNGMSEEFLGRALRELGVKREEVFIATKIPGDFLAPEDVFRSVDKSLKRLGTEYIDLLQLHWPPCWHNHPTCPYMRALEKLVDLGKVRFLGVSNYPVKLLEEVRSCLSKIDIVSMQYRYNLIERQAEIELIPYAEKNNMVFIPWSPLSKGALTGKYSLDNLPEFQDVRHRDPVFHPENFKKIQPLIDALKQLSQKYNKTPAQISLNWMIMYSKNIVPIPGAKKPEHVVDNANSVGWRLSYEDWRLLDEISKGIRISYAAWYLY</sequence>
<dbReference type="KEGG" id="shc:Shell_1544"/>
<dbReference type="PROSITE" id="PS00062">
    <property type="entry name" value="ALDOKETO_REDUCTASE_2"/>
    <property type="match status" value="1"/>
</dbReference>
<dbReference type="PANTHER" id="PTHR43364">
    <property type="entry name" value="NADH-SPECIFIC METHYLGLYOXAL REDUCTASE-RELATED"/>
    <property type="match status" value="1"/>
</dbReference>
<dbReference type="eggNOG" id="arCOG01618">
    <property type="taxonomic scope" value="Archaea"/>
</dbReference>
<organism evidence="3 4">
    <name type="scientific">Staphylothermus hellenicus (strain DSM 12710 / JCM 10830 / BK20S6-10-b1 / P8)</name>
    <dbReference type="NCBI Taxonomy" id="591019"/>
    <lineage>
        <taxon>Archaea</taxon>
        <taxon>Thermoproteota</taxon>
        <taxon>Thermoprotei</taxon>
        <taxon>Desulfurococcales</taxon>
        <taxon>Desulfurococcaceae</taxon>
        <taxon>Staphylothermus</taxon>
    </lineage>
</organism>
<dbReference type="RefSeq" id="WP_013143830.1">
    <property type="nucleotide sequence ID" value="NC_014205.1"/>
</dbReference>
<dbReference type="GeneID" id="9234835"/>
<keyword evidence="4" id="KW-1185">Reference proteome</keyword>
<feature type="domain" description="NADP-dependent oxidoreductase" evidence="2">
    <location>
        <begin position="15"/>
        <end position="306"/>
    </location>
</feature>
<dbReference type="InterPro" id="IPR036812">
    <property type="entry name" value="NAD(P)_OxRdtase_dom_sf"/>
</dbReference>
<dbReference type="Pfam" id="PF00248">
    <property type="entry name" value="Aldo_ket_red"/>
    <property type="match status" value="1"/>
</dbReference>
<dbReference type="InterPro" id="IPR020471">
    <property type="entry name" value="AKR"/>
</dbReference>
<evidence type="ECO:0000313" key="3">
    <source>
        <dbReference type="EMBL" id="ADI32632.1"/>
    </source>
</evidence>
<dbReference type="PIRSF" id="PIRSF000097">
    <property type="entry name" value="AKR"/>
    <property type="match status" value="1"/>
</dbReference>
<evidence type="ECO:0000313" key="4">
    <source>
        <dbReference type="Proteomes" id="UP000002573"/>
    </source>
</evidence>
<dbReference type="OrthoDB" id="7236at2157"/>
<accession>D7DA36</accession>
<dbReference type="InterPro" id="IPR018170">
    <property type="entry name" value="Aldo/ket_reductase_CS"/>
</dbReference>
<dbReference type="Gene3D" id="3.20.20.100">
    <property type="entry name" value="NADP-dependent oxidoreductase domain"/>
    <property type="match status" value="1"/>
</dbReference>
<evidence type="ECO:0000259" key="2">
    <source>
        <dbReference type="Pfam" id="PF00248"/>
    </source>
</evidence>
<dbReference type="EMBL" id="CP002051">
    <property type="protein sequence ID" value="ADI32632.1"/>
    <property type="molecule type" value="Genomic_DNA"/>
</dbReference>
<dbReference type="AlphaFoldDB" id="D7DA36"/>
<dbReference type="PRINTS" id="PR00069">
    <property type="entry name" value="ALDKETRDTASE"/>
</dbReference>
<gene>
    <name evidence="3" type="ordered locus">Shell_1544</name>
</gene>
<reference evidence="3 4" key="2">
    <citation type="journal article" date="2011" name="Stand. Genomic Sci.">
        <title>Complete genome sequence of Staphylothermus hellenicus P8.</title>
        <authorList>
            <person name="Anderson I."/>
            <person name="Wirth R."/>
            <person name="Lucas S."/>
            <person name="Copeland A."/>
            <person name="Lapidus A."/>
            <person name="Cheng J.F."/>
            <person name="Goodwin L."/>
            <person name="Pitluck S."/>
            <person name="Davenport K."/>
            <person name="Detter J.C."/>
            <person name="Han C."/>
            <person name="Tapia R."/>
            <person name="Land M."/>
            <person name="Hauser L."/>
            <person name="Pati A."/>
            <person name="Mikhailova N."/>
            <person name="Woyke T."/>
            <person name="Klenk H.P."/>
            <person name="Kyrpides N."/>
            <person name="Ivanova N."/>
        </authorList>
    </citation>
    <scope>NUCLEOTIDE SEQUENCE [LARGE SCALE GENOMIC DNA]</scope>
    <source>
        <strain evidence="4">DSM 12710 / JCM 10830 / BK20S6-10-b1 / P8</strain>
    </source>
</reference>
<keyword evidence="1" id="KW-0560">Oxidoreductase</keyword>
<reference evidence="4" key="1">
    <citation type="submission" date="2010-05" db="EMBL/GenBank/DDBJ databases">
        <title>Complete sequence of Staphylothermus hellenicus DSM 12710.</title>
        <authorList>
            <consortium name="US DOE Joint Genome Institute"/>
            <person name="Lucas S."/>
            <person name="Copeland A."/>
            <person name="Lapidus A."/>
            <person name="Cheng J.-F."/>
            <person name="Bruce D."/>
            <person name="Goodwin L."/>
            <person name="Pitluck S."/>
            <person name="Davenport K."/>
            <person name="Detter J.C."/>
            <person name="Han C."/>
            <person name="Tapia R."/>
            <person name="Larimer F."/>
            <person name="Land M."/>
            <person name="Hauser L."/>
            <person name="Kyrpides N."/>
            <person name="Mikhailova N."/>
            <person name="Anderson I.J."/>
            <person name="Woyke T."/>
        </authorList>
    </citation>
    <scope>NUCLEOTIDE SEQUENCE [LARGE SCALE GENOMIC DNA]</scope>
    <source>
        <strain evidence="4">DSM 12710 / JCM 10830 / BK20S6-10-b1 / P8</strain>
    </source>
</reference>
<dbReference type="STRING" id="591019.Shell_1544"/>
<dbReference type="CDD" id="cd19093">
    <property type="entry name" value="AKR_AtPLR-like"/>
    <property type="match status" value="1"/>
</dbReference>
<dbReference type="HOGENOM" id="CLU_023205_2_3_2"/>
<dbReference type="PANTHER" id="PTHR43364:SF4">
    <property type="entry name" value="NAD(P)-LINKED OXIDOREDUCTASE SUPERFAMILY PROTEIN"/>
    <property type="match status" value="1"/>
</dbReference>
<dbReference type="SUPFAM" id="SSF51430">
    <property type="entry name" value="NAD(P)-linked oxidoreductase"/>
    <property type="match status" value="1"/>
</dbReference>
<dbReference type="InterPro" id="IPR050523">
    <property type="entry name" value="AKR_Detox_Biosynth"/>
</dbReference>
<dbReference type="Proteomes" id="UP000002573">
    <property type="component" value="Chromosome"/>
</dbReference>